<dbReference type="RefSeq" id="WP_169283435.1">
    <property type="nucleotide sequence ID" value="NZ_CP051680.1"/>
</dbReference>
<keyword evidence="4" id="KW-1185">Reference proteome</keyword>
<dbReference type="Gene3D" id="3.50.30.90">
    <property type="match status" value="1"/>
</dbReference>
<evidence type="ECO:0000259" key="1">
    <source>
        <dbReference type="Pfam" id="PF09940"/>
    </source>
</evidence>
<evidence type="ECO:0000259" key="2">
    <source>
        <dbReference type="Pfam" id="PF16254"/>
    </source>
</evidence>
<dbReference type="EMBL" id="CP051680">
    <property type="protein sequence ID" value="QJD87189.1"/>
    <property type="molecule type" value="Genomic_DNA"/>
</dbReference>
<reference evidence="3 4" key="1">
    <citation type="submission" date="2020-04" db="EMBL/GenBank/DDBJ databases">
        <title>Genome sequencing of novel species.</title>
        <authorList>
            <person name="Heo J."/>
            <person name="Kim S.-J."/>
            <person name="Kim J.-S."/>
            <person name="Hong S.-B."/>
            <person name="Kwon S.-W."/>
        </authorList>
    </citation>
    <scope>NUCLEOTIDE SEQUENCE [LARGE SCALE GENOMIC DNA]</scope>
    <source>
        <strain evidence="3 4">MFER-1</strain>
    </source>
</reference>
<feature type="domain" description="DUF4910" evidence="2">
    <location>
        <begin position="15"/>
        <end position="353"/>
    </location>
</feature>
<protein>
    <submittedName>
        <fullName evidence="3">DUF4910 domain-containing protein</fullName>
    </submittedName>
</protein>
<dbReference type="InterPro" id="IPR032610">
    <property type="entry name" value="DUF2172"/>
</dbReference>
<accession>A0A7Z2VQ54</accession>
<dbReference type="Gene3D" id="3.40.630.10">
    <property type="entry name" value="Zn peptidases"/>
    <property type="match status" value="1"/>
</dbReference>
<name>A0A7Z2VQ54_9BACL</name>
<sequence length="450" mass="51915">MEPEFSQMSRQRMKNLIEPYYMLNRVTVGDETTLFARSLAEYLKVDLFSVPSGTKCLTWSIPAKWIVREAYIETIEGERIADFAWNPLYLNAYSVPFSGTVTKDDLVKHLSPHPVLEDRLLYSNRWQYHKKHTQWGFSIPTAVVDSLSQESYRVHIDTAFEQGSMEIIDWTLPGKSKETVFFAAHTCHPGQVNDGIACIAVLVELFQYLEALPERHYSYRLIIGPEYFAAAAVLAHGKDIQHLRYGFYLDMMANSLPLSFSRSFQGNSYADRITRSVLAQYDTDKLDASYRSLYGNDEMFYDGPGFEIPTVCLCRHPYKYYHTDRDNLDNCDFDKLEESLDMLKDLIETFETDTVPTLNYEGPLYLTDYNLYIDPKIDQKGYTALQEIQILMNGERSCLDIAEMIGVDFLFVRSFVNELSKHGLVTLRYRGPHKATATPRELPSYEEAIK</sequence>
<feature type="domain" description="DUF2172" evidence="1">
    <location>
        <begin position="64"/>
        <end position="158"/>
    </location>
</feature>
<dbReference type="SUPFAM" id="SSF53187">
    <property type="entry name" value="Zn-dependent exopeptidases"/>
    <property type="match status" value="1"/>
</dbReference>
<evidence type="ECO:0000313" key="4">
    <source>
        <dbReference type="Proteomes" id="UP000502248"/>
    </source>
</evidence>
<dbReference type="Proteomes" id="UP000502248">
    <property type="component" value="Chromosome"/>
</dbReference>
<dbReference type="Pfam" id="PF16254">
    <property type="entry name" value="DUF4910"/>
    <property type="match status" value="1"/>
</dbReference>
<gene>
    <name evidence="3" type="ORF">HH215_31110</name>
</gene>
<dbReference type="InterPro" id="IPR032589">
    <property type="entry name" value="DUF4910"/>
</dbReference>
<dbReference type="Pfam" id="PF09940">
    <property type="entry name" value="DUF2172"/>
    <property type="match status" value="1"/>
</dbReference>
<organism evidence="3 4">
    <name type="scientific">Cohnella herbarum</name>
    <dbReference type="NCBI Taxonomy" id="2728023"/>
    <lineage>
        <taxon>Bacteria</taxon>
        <taxon>Bacillati</taxon>
        <taxon>Bacillota</taxon>
        <taxon>Bacilli</taxon>
        <taxon>Bacillales</taxon>
        <taxon>Paenibacillaceae</taxon>
        <taxon>Cohnella</taxon>
    </lineage>
</organism>
<dbReference type="AlphaFoldDB" id="A0A7Z2VQ54"/>
<evidence type="ECO:0000313" key="3">
    <source>
        <dbReference type="EMBL" id="QJD87189.1"/>
    </source>
</evidence>
<dbReference type="KEGG" id="cheb:HH215_31110"/>
<proteinExistence type="predicted"/>